<dbReference type="EC" id="5.1.3.9" evidence="7"/>
<comment type="pathway">
    <text evidence="3 7">Amino-sugar metabolism; N-acetylneuraminate degradation; D-fructose 6-phosphate from N-acetylneuraminate: step 3/5.</text>
</comment>
<proteinExistence type="inferred from homology"/>
<evidence type="ECO:0000256" key="4">
    <source>
        <dbReference type="ARBA" id="ARBA00007439"/>
    </source>
</evidence>
<evidence type="ECO:0000313" key="8">
    <source>
        <dbReference type="EMBL" id="GAA3012660.1"/>
    </source>
</evidence>
<dbReference type="InterPro" id="IPR007260">
    <property type="entry name" value="NanE"/>
</dbReference>
<comment type="catalytic activity">
    <reaction evidence="1 7">
        <text>an N-acyl-D-glucosamine 6-phosphate = an N-acyl-D-mannosamine 6-phosphate</text>
        <dbReference type="Rhea" id="RHEA:23932"/>
        <dbReference type="ChEBI" id="CHEBI:57599"/>
        <dbReference type="ChEBI" id="CHEBI:57666"/>
        <dbReference type="EC" id="5.1.3.9"/>
    </reaction>
</comment>
<dbReference type="CDD" id="cd04729">
    <property type="entry name" value="NanE"/>
    <property type="match status" value="1"/>
</dbReference>
<protein>
    <recommendedName>
        <fullName evidence="7">Putative N-acetylmannosamine-6-phosphate 2-epimerase</fullName>
        <ecNumber evidence="7">5.1.3.9</ecNumber>
    </recommendedName>
    <alternativeName>
        <fullName evidence="7">ManNAc-6-P epimerase</fullName>
    </alternativeName>
</protein>
<evidence type="ECO:0000313" key="9">
    <source>
        <dbReference type="Proteomes" id="UP001501577"/>
    </source>
</evidence>
<evidence type="ECO:0000256" key="5">
    <source>
        <dbReference type="ARBA" id="ARBA00023235"/>
    </source>
</evidence>
<dbReference type="Proteomes" id="UP001501577">
    <property type="component" value="Unassembled WGS sequence"/>
</dbReference>
<keyword evidence="5 7" id="KW-0413">Isomerase</keyword>
<dbReference type="NCBIfam" id="NF002231">
    <property type="entry name" value="PRK01130.1"/>
    <property type="match status" value="1"/>
</dbReference>
<reference evidence="9" key="1">
    <citation type="journal article" date="2019" name="Int. J. Syst. Evol. Microbiol.">
        <title>The Global Catalogue of Microorganisms (GCM) 10K type strain sequencing project: providing services to taxonomists for standard genome sequencing and annotation.</title>
        <authorList>
            <consortium name="The Broad Institute Genomics Platform"/>
            <consortium name="The Broad Institute Genome Sequencing Center for Infectious Disease"/>
            <person name="Wu L."/>
            <person name="Ma J."/>
        </authorList>
    </citation>
    <scope>NUCLEOTIDE SEQUENCE [LARGE SCALE GENOMIC DNA]</scope>
    <source>
        <strain evidence="9">JCM 8736</strain>
    </source>
</reference>
<sequence length="230" mass="25161">MSQNNVLEKIKGGLIVSCQARKGWPMYGTEIMVAFAKAAKQGGACGIRATEPQNIQAIKKAVDLPMIGIFKQWYNDYEVYITPTYESAAAVIEAGADIVAMDGTQRKRPQDEALETIIERIHKGYPKILVMADCDHLENGKYAQECGADIVSTTMAGYTEATNEQQSFNPDLVKKLKENLSIPIIAEGHISNIEELHAAYQSGADSVVIGSAITRPEIITKKLVDSLLEE</sequence>
<dbReference type="RefSeq" id="WP_068708766.1">
    <property type="nucleotide sequence ID" value="NZ_BAAAXQ010000015.1"/>
</dbReference>
<keyword evidence="6 7" id="KW-0119">Carbohydrate metabolism</keyword>
<evidence type="ECO:0000256" key="3">
    <source>
        <dbReference type="ARBA" id="ARBA00005081"/>
    </source>
</evidence>
<dbReference type="Gene3D" id="3.20.20.70">
    <property type="entry name" value="Aldolase class I"/>
    <property type="match status" value="1"/>
</dbReference>
<evidence type="ECO:0000256" key="6">
    <source>
        <dbReference type="ARBA" id="ARBA00023277"/>
    </source>
</evidence>
<keyword evidence="9" id="KW-1185">Reference proteome</keyword>
<dbReference type="PANTHER" id="PTHR36204">
    <property type="entry name" value="N-ACETYLMANNOSAMINE-6-PHOSPHATE 2-EPIMERASE-RELATED"/>
    <property type="match status" value="1"/>
</dbReference>
<dbReference type="HAMAP" id="MF_01235">
    <property type="entry name" value="ManNAc6P_epimer"/>
    <property type="match status" value="1"/>
</dbReference>
<evidence type="ECO:0000256" key="2">
    <source>
        <dbReference type="ARBA" id="ARBA00002147"/>
    </source>
</evidence>
<evidence type="ECO:0000256" key="7">
    <source>
        <dbReference type="HAMAP-Rule" id="MF_01235"/>
    </source>
</evidence>
<comment type="caution">
    <text evidence="8">The sequence shown here is derived from an EMBL/GenBank/DDBJ whole genome shotgun (WGS) entry which is preliminary data.</text>
</comment>
<accession>A0ABP6KIQ3</accession>
<dbReference type="PANTHER" id="PTHR36204:SF1">
    <property type="entry name" value="N-ACETYLMANNOSAMINE-6-PHOSPHATE 2-EPIMERASE-RELATED"/>
    <property type="match status" value="1"/>
</dbReference>
<dbReference type="Pfam" id="PF04131">
    <property type="entry name" value="NanE"/>
    <property type="match status" value="1"/>
</dbReference>
<organism evidence="8 9">
    <name type="scientific">Tetragenococcus solitarius</name>
    <dbReference type="NCBI Taxonomy" id="71453"/>
    <lineage>
        <taxon>Bacteria</taxon>
        <taxon>Bacillati</taxon>
        <taxon>Bacillota</taxon>
        <taxon>Bacilli</taxon>
        <taxon>Lactobacillales</taxon>
        <taxon>Enterococcaceae</taxon>
        <taxon>Tetragenococcus</taxon>
    </lineage>
</organism>
<comment type="similarity">
    <text evidence="4 7">Belongs to the NanE family.</text>
</comment>
<name>A0ABP6KIQ3_9ENTE</name>
<comment type="function">
    <text evidence="2 7">Converts N-acetylmannosamine-6-phosphate (ManNAc-6-P) to N-acetylglucosamine-6-phosphate (GlcNAc-6-P).</text>
</comment>
<dbReference type="InterPro" id="IPR013785">
    <property type="entry name" value="Aldolase_TIM"/>
</dbReference>
<dbReference type="EMBL" id="BAAAXQ010000015">
    <property type="protein sequence ID" value="GAA3012660.1"/>
    <property type="molecule type" value="Genomic_DNA"/>
</dbReference>
<evidence type="ECO:0000256" key="1">
    <source>
        <dbReference type="ARBA" id="ARBA00000056"/>
    </source>
</evidence>
<dbReference type="SUPFAM" id="SSF51366">
    <property type="entry name" value="Ribulose-phoshate binding barrel"/>
    <property type="match status" value="1"/>
</dbReference>
<dbReference type="InterPro" id="IPR011060">
    <property type="entry name" value="RibuloseP-bd_barrel"/>
</dbReference>
<gene>
    <name evidence="7" type="primary">nanE</name>
    <name evidence="8" type="ORF">GCM10019998_06080</name>
</gene>